<dbReference type="RefSeq" id="WP_161012883.1">
    <property type="nucleotide sequence ID" value="NZ_WWCK01000002.1"/>
</dbReference>
<comment type="caution">
    <text evidence="1">The sequence shown here is derived from an EMBL/GenBank/DDBJ whole genome shotgun (WGS) entry which is preliminary data.</text>
</comment>
<accession>A0A7X4GPI6</accession>
<evidence type="ECO:0000313" key="2">
    <source>
        <dbReference type="Proteomes" id="UP000450012"/>
    </source>
</evidence>
<reference evidence="1 2" key="1">
    <citation type="submission" date="2019-12" db="EMBL/GenBank/DDBJ databases">
        <title>Novel species isolated from a subtropical stream in China.</title>
        <authorList>
            <person name="Lu H."/>
        </authorList>
    </citation>
    <scope>NUCLEOTIDE SEQUENCE [LARGE SCALE GENOMIC DNA]</scope>
    <source>
        <strain evidence="1 2">FT55W</strain>
    </source>
</reference>
<dbReference type="Proteomes" id="UP000450012">
    <property type="component" value="Unassembled WGS sequence"/>
</dbReference>
<proteinExistence type="predicted"/>
<protein>
    <submittedName>
        <fullName evidence="1">Uncharacterized protein</fullName>
    </submittedName>
</protein>
<keyword evidence="2" id="KW-1185">Reference proteome</keyword>
<dbReference type="AlphaFoldDB" id="A0A7X4GPI6"/>
<organism evidence="1 2">
    <name type="scientific">Duganella rivi</name>
    <dbReference type="NCBI Taxonomy" id="2666083"/>
    <lineage>
        <taxon>Bacteria</taxon>
        <taxon>Pseudomonadati</taxon>
        <taxon>Pseudomonadota</taxon>
        <taxon>Betaproteobacteria</taxon>
        <taxon>Burkholderiales</taxon>
        <taxon>Oxalobacteraceae</taxon>
        <taxon>Telluria group</taxon>
        <taxon>Duganella</taxon>
    </lineage>
</organism>
<evidence type="ECO:0000313" key="1">
    <source>
        <dbReference type="EMBL" id="MYM66287.1"/>
    </source>
</evidence>
<gene>
    <name evidence="1" type="ORF">GTP45_05480</name>
</gene>
<name>A0A7X4GPI6_9BURK</name>
<dbReference type="EMBL" id="WWCK01000002">
    <property type="protein sequence ID" value="MYM66287.1"/>
    <property type="molecule type" value="Genomic_DNA"/>
</dbReference>
<sequence>MRTITSQEQAAVVGGIDSVNVPAKKKDDGAASAALQMSISNSGANSAGSAGGVGGSGKQTITTCVDTVTQVSQTGGPSEMSFGVQGVSLRQVPKIESVTKTSKCTSVTTQRSQ</sequence>